<evidence type="ECO:0000259" key="3">
    <source>
        <dbReference type="Pfam" id="PF13116"/>
    </source>
</evidence>
<keyword evidence="2" id="KW-0812">Transmembrane</keyword>
<keyword evidence="5" id="KW-1185">Reference proteome</keyword>
<dbReference type="RefSeq" id="WP_283441887.1">
    <property type="nucleotide sequence ID" value="NZ_FXUL01000005.1"/>
</dbReference>
<protein>
    <submittedName>
        <fullName evidence="4">TIGR02099 family protein</fullName>
    </submittedName>
</protein>
<evidence type="ECO:0000256" key="1">
    <source>
        <dbReference type="SAM" id="MobiDB-lite"/>
    </source>
</evidence>
<proteinExistence type="predicted"/>
<keyword evidence="2" id="KW-1133">Transmembrane helix</keyword>
<organism evidence="4 5">
    <name type="scientific">Noviherbaspirillum suwonense</name>
    <dbReference type="NCBI Taxonomy" id="1224511"/>
    <lineage>
        <taxon>Bacteria</taxon>
        <taxon>Pseudomonadati</taxon>
        <taxon>Pseudomonadota</taxon>
        <taxon>Betaproteobacteria</taxon>
        <taxon>Burkholderiales</taxon>
        <taxon>Oxalobacteraceae</taxon>
        <taxon>Noviherbaspirillum</taxon>
    </lineage>
</organism>
<dbReference type="PANTHER" id="PTHR38690">
    <property type="entry name" value="PROTEASE-RELATED"/>
    <property type="match status" value="1"/>
</dbReference>
<feature type="compositionally biased region" description="Polar residues" evidence="1">
    <location>
        <begin position="1407"/>
        <end position="1420"/>
    </location>
</feature>
<evidence type="ECO:0000313" key="4">
    <source>
        <dbReference type="EMBL" id="SMP56897.1"/>
    </source>
</evidence>
<dbReference type="Pfam" id="PF13116">
    <property type="entry name" value="YhdP"/>
    <property type="match status" value="1"/>
</dbReference>
<dbReference type="PANTHER" id="PTHR38690:SF1">
    <property type="entry name" value="PROTEASE"/>
    <property type="match status" value="1"/>
</dbReference>
<feature type="region of interest" description="Disordered" evidence="1">
    <location>
        <begin position="1398"/>
        <end position="1420"/>
    </location>
</feature>
<comment type="caution">
    <text evidence="4">The sequence shown here is derived from an EMBL/GenBank/DDBJ whole genome shotgun (WGS) entry which is preliminary data.</text>
</comment>
<feature type="domain" description="YhdP central" evidence="3">
    <location>
        <begin position="41"/>
        <end position="1394"/>
    </location>
</feature>
<evidence type="ECO:0000313" key="5">
    <source>
        <dbReference type="Proteomes" id="UP001158049"/>
    </source>
</evidence>
<feature type="transmembrane region" description="Helical" evidence="2">
    <location>
        <begin position="36"/>
        <end position="62"/>
    </location>
</feature>
<keyword evidence="2" id="KW-0472">Membrane</keyword>
<gene>
    <name evidence="4" type="ORF">SAMN06295970_1059</name>
</gene>
<dbReference type="NCBIfam" id="TIGR02099">
    <property type="entry name" value="YhdP family protein"/>
    <property type="match status" value="1"/>
</dbReference>
<dbReference type="EMBL" id="FXUL01000005">
    <property type="protein sequence ID" value="SMP56897.1"/>
    <property type="molecule type" value="Genomic_DNA"/>
</dbReference>
<dbReference type="InterPro" id="IPR011836">
    <property type="entry name" value="YhdP"/>
</dbReference>
<dbReference type="InterPro" id="IPR025263">
    <property type="entry name" value="YhdP_central"/>
</dbReference>
<sequence length="1420" mass="152759">MSSQPPLFKRLGSLADYGWRRARVWYRMADRLSHHLLGALLTGLVVLYFIFCTTVIGLRYLVLPNIDRYKANVEQMASKTLARTVTIGTIHASWQGLNPRLVLGNVVVHNRGGEAALSLPQVAATLSWKSLLVADLRLDSLQIDRPDLEVERSADGKLYVGGVLVEQTPNDDGKGLNWLLSQRQIVVRNGWVRWRDAQRGAPELKLEKVDLLLLNQWRHHRFALKATPPAALGAPLDIRADFSHPSFASRIADVRRWTGTVYADWRDTDLARWRPYFDYPVEVRAGTGAVRAWLDFDQARVASFTADLSLDGLWTRLAPDLEPLALKQANGRISASEVLDANPDGMPTLGALGHTVGLSDFSMETEDGLKLPSTTISETFVAATARAPQRTEVQASLLDLQTIASFVGRLPLDATRRHLLAEIAPRGVLSNFAASWQGEYPHVVAYRVKGNFSGLSLAPRPARPARAAAGGQAAQEAVAAMPGFANLSGSIDAGEQGGSIRLASRDAVLQLPGYLADPSLPFSQLDLQAKWALHREGQEEGQLQVDIDSLRFRQAAMTASVSGKYQAVLSAGGLKSPGVADLSAKISEFDVGQTGRLLPLQTPAKLREWLGGALVAGRAHDVSVVLKGELAHFPFHGSQRQHGQFAVSGKLDNGSLNYTPGHLAADNVKPMWPLLEKIRGNFSFERARMEIHADSAQTSNVMLSNVDAVIADLLDHDHVLDIHGSGAGALQDYLQYTKDSPIGEWIGHFTEHSVGTGNAKMALKLQLPLARLLETKVQGALQFAGNDVTLEPTIPPLLQTSGELKFHEKGFALNNIRSTFLGGPATVTGGGQRDADIAIRAEGAFTAEGLRKNYPTPAMQGLLGRISGGSRYTAQINVRNKRPDIVVESALQGVALDFPAPLRKAAGDAMPLRFEMAGMPSAQPGELRDELRLALGRAIEARYSRRKADDRHAEWQVVRGGIGVDAPAPQPESGLMLNLAVDRLDADAWRGLVASMAASKPAAPGAAAAEASEATATAATAATAATTAPEGDKGMRQYVDPDTLALSATELVIMGKKLDNVVVGVSHEGNVWQANVQSAQASGHVAWNESRSGRGLGKVTARLASLTIPESATTGMSDLMEEKSATTQIPALDIIAEQFELSGKKLGRLELAANNVRTDTWREWRIGKLSITNPDGALKATGKWTLRDGANLSGLDYTLDVADAGRLLERFGFQHVLRGGRGSMKGTLAWNGLPFSLDLASLSGQVQLDLAAGQFLKVDPGAAKLLGVLSLQSLPRRLTLDFRDVFSEGFAFDGIVASAGITHGIMTTDSFKMRSVSAAVLLDGSVDIVKETQNLNVVVLPEINVGAASVAYGLLVNPVIGLGTFLAQLVLRDPLTEAFTMEYQIAGSWKDPEIAKVDRRNRKASPVASNPTASQERQAR</sequence>
<reference evidence="4 5" key="1">
    <citation type="submission" date="2017-05" db="EMBL/GenBank/DDBJ databases">
        <authorList>
            <person name="Varghese N."/>
            <person name="Submissions S."/>
        </authorList>
    </citation>
    <scope>NUCLEOTIDE SEQUENCE [LARGE SCALE GENOMIC DNA]</scope>
    <source>
        <strain evidence="4 5">DSM 26001</strain>
    </source>
</reference>
<dbReference type="Proteomes" id="UP001158049">
    <property type="component" value="Unassembled WGS sequence"/>
</dbReference>
<evidence type="ECO:0000256" key="2">
    <source>
        <dbReference type="SAM" id="Phobius"/>
    </source>
</evidence>
<name>A0ABY1Q2Q9_9BURK</name>
<accession>A0ABY1Q2Q9</accession>